<evidence type="ECO:0000259" key="6">
    <source>
        <dbReference type="PROSITE" id="PS50865"/>
    </source>
</evidence>
<protein>
    <submittedName>
        <fullName evidence="8">Uncharacterized protein LOC101858424</fullName>
    </submittedName>
</protein>
<dbReference type="GeneID" id="101858424"/>
<evidence type="ECO:0000313" key="7">
    <source>
        <dbReference type="Proteomes" id="UP000694888"/>
    </source>
</evidence>
<dbReference type="RefSeq" id="XP_005102853.1">
    <property type="nucleotide sequence ID" value="XM_005102796.3"/>
</dbReference>
<evidence type="ECO:0000256" key="5">
    <source>
        <dbReference type="SAM" id="MobiDB-lite"/>
    </source>
</evidence>
<sequence>MASVRHKVKVTTQTMQKVMQHTTETHFHVCAHREHPPTAQPRPSSPINGGNRWAPSEVDLSTLPYRYPETEENHEAINDLLEYSLEQQREFEISDNAGFVVTVLHRCLNALNVQNSVVHGYRDLNGVDIPHMWLEIKQYYIDNSFLRDICKSSVEYLRRTYPRCYKISLFKTSDPPPIPTGETIYETKETRNYLRKNRIAFYAELPDYGLAQSFNREQSYNFYFAMVRYMFDKHQVSFQGIDPQIRYICWRCKKFPKAGLPHLSHIITPESGQEYESDSDIPQVSSNGGSSWRFLQCPRCMVASYCSRRCQEADWAGKHVINCLSRGSVYLPRLGDIDFPIFAD</sequence>
<evidence type="ECO:0000313" key="8">
    <source>
        <dbReference type="RefSeq" id="XP_005102853.1"/>
    </source>
</evidence>
<keyword evidence="7" id="KW-1185">Reference proteome</keyword>
<accession>A0ABM0JW22</accession>
<keyword evidence="1" id="KW-0479">Metal-binding</keyword>
<proteinExistence type="predicted"/>
<dbReference type="PROSITE" id="PS50865">
    <property type="entry name" value="ZF_MYND_2"/>
    <property type="match status" value="1"/>
</dbReference>
<organism evidence="7 8">
    <name type="scientific">Aplysia californica</name>
    <name type="common">California sea hare</name>
    <dbReference type="NCBI Taxonomy" id="6500"/>
    <lineage>
        <taxon>Eukaryota</taxon>
        <taxon>Metazoa</taxon>
        <taxon>Spiralia</taxon>
        <taxon>Lophotrochozoa</taxon>
        <taxon>Mollusca</taxon>
        <taxon>Gastropoda</taxon>
        <taxon>Heterobranchia</taxon>
        <taxon>Euthyneura</taxon>
        <taxon>Tectipleura</taxon>
        <taxon>Aplysiida</taxon>
        <taxon>Aplysioidea</taxon>
        <taxon>Aplysiidae</taxon>
        <taxon>Aplysia</taxon>
    </lineage>
</organism>
<dbReference type="SUPFAM" id="SSF144232">
    <property type="entry name" value="HIT/MYND zinc finger-like"/>
    <property type="match status" value="1"/>
</dbReference>
<dbReference type="Proteomes" id="UP000694888">
    <property type="component" value="Unplaced"/>
</dbReference>
<dbReference type="Gene3D" id="6.10.140.2220">
    <property type="match status" value="1"/>
</dbReference>
<evidence type="ECO:0000256" key="2">
    <source>
        <dbReference type="ARBA" id="ARBA00022771"/>
    </source>
</evidence>
<feature type="domain" description="MYND-type" evidence="6">
    <location>
        <begin position="249"/>
        <end position="323"/>
    </location>
</feature>
<evidence type="ECO:0000256" key="1">
    <source>
        <dbReference type="ARBA" id="ARBA00022723"/>
    </source>
</evidence>
<name>A0ABM0JW22_APLCA</name>
<feature type="region of interest" description="Disordered" evidence="5">
    <location>
        <begin position="34"/>
        <end position="53"/>
    </location>
</feature>
<evidence type="ECO:0000256" key="4">
    <source>
        <dbReference type="PROSITE-ProRule" id="PRU00134"/>
    </source>
</evidence>
<keyword evidence="3" id="KW-0862">Zinc</keyword>
<reference evidence="8" key="1">
    <citation type="submission" date="2025-08" db="UniProtKB">
        <authorList>
            <consortium name="RefSeq"/>
        </authorList>
    </citation>
    <scope>IDENTIFICATION</scope>
</reference>
<keyword evidence="2 4" id="KW-0863">Zinc-finger</keyword>
<dbReference type="InterPro" id="IPR002893">
    <property type="entry name" value="Znf_MYND"/>
</dbReference>
<dbReference type="Pfam" id="PF01753">
    <property type="entry name" value="zf-MYND"/>
    <property type="match status" value="1"/>
</dbReference>
<evidence type="ECO:0000256" key="3">
    <source>
        <dbReference type="ARBA" id="ARBA00022833"/>
    </source>
</evidence>
<gene>
    <name evidence="8" type="primary">LOC101858424</name>
</gene>